<organism evidence="3 5">
    <name type="scientific">Candidatus Hakubella thermalkaliphila</name>
    <dbReference type="NCBI Taxonomy" id="2754717"/>
    <lineage>
        <taxon>Bacteria</taxon>
        <taxon>Bacillati</taxon>
        <taxon>Actinomycetota</taxon>
        <taxon>Actinomycetota incertae sedis</taxon>
        <taxon>Candidatus Hakubellales</taxon>
        <taxon>Candidatus Hakubellaceae</taxon>
        <taxon>Candidatus Hakubella</taxon>
    </lineage>
</organism>
<protein>
    <submittedName>
        <fullName evidence="3">Uncharacterized protein</fullName>
    </submittedName>
</protein>
<evidence type="ECO:0000313" key="4">
    <source>
        <dbReference type="Proteomes" id="UP000543224"/>
    </source>
</evidence>
<evidence type="ECO:0000313" key="1">
    <source>
        <dbReference type="EMBL" id="GFP19709.1"/>
    </source>
</evidence>
<sequence length="71" mass="8370">MLPVLDWELTFIQYYMERGDWGEFERGRRSIYEEMTIGSEIRHGKPLSRGAWAYVTRIIGVLASGMTKEKR</sequence>
<dbReference type="Proteomes" id="UP000569018">
    <property type="component" value="Unassembled WGS sequence"/>
</dbReference>
<evidence type="ECO:0000313" key="5">
    <source>
        <dbReference type="Proteomes" id="UP000569018"/>
    </source>
</evidence>
<dbReference type="EMBL" id="BLRU01000125">
    <property type="protein sequence ID" value="GFP19709.1"/>
    <property type="molecule type" value="Genomic_DNA"/>
</dbReference>
<gene>
    <name evidence="1" type="ORF">HKBW3S03_01214</name>
    <name evidence="2" type="ORF">HKBW3S25_01040</name>
    <name evidence="3" type="ORF">HKBW3S47_01997</name>
</gene>
<comment type="caution">
    <text evidence="3">The sequence shown here is derived from an EMBL/GenBank/DDBJ whole genome shotgun (WGS) entry which is preliminary data.</text>
</comment>
<proteinExistence type="predicted"/>
<name>A0A6V8QBP4_9ACTN</name>
<dbReference type="EMBL" id="BLSD01000196">
    <property type="protein sequence ID" value="GFP40301.1"/>
    <property type="molecule type" value="Genomic_DNA"/>
</dbReference>
<accession>A0A6V8QBP4</accession>
<dbReference type="RefSeq" id="WP_176226549.1">
    <property type="nucleotide sequence ID" value="NZ_BLRU01000125.1"/>
</dbReference>
<evidence type="ECO:0000313" key="2">
    <source>
        <dbReference type="EMBL" id="GFP25560.1"/>
    </source>
</evidence>
<dbReference type="EMBL" id="BLRX01000123">
    <property type="protein sequence ID" value="GFP25560.1"/>
    <property type="molecule type" value="Genomic_DNA"/>
</dbReference>
<dbReference type="Proteomes" id="UP000543224">
    <property type="component" value="Unassembled WGS sequence"/>
</dbReference>
<reference evidence="4 5" key="1">
    <citation type="journal article" date="2020" name="Front. Microbiol.">
        <title>Single-cell genomics of novel Actinobacteria with the Wood-Ljungdahl pathway discovered in a serpentinizing system.</title>
        <authorList>
            <person name="Merino N."/>
            <person name="Kawai M."/>
            <person name="Boyd E.S."/>
            <person name="Colman D.R."/>
            <person name="McGlynn S.E."/>
            <person name="Nealson K.H."/>
            <person name="Kurokawa K."/>
            <person name="Hongoh Y."/>
        </authorList>
    </citation>
    <scope>NUCLEOTIDE SEQUENCE [LARGE SCALE GENOMIC DNA]</scope>
    <source>
        <strain evidence="1 6">S03</strain>
        <strain evidence="2 4">S25</strain>
        <strain evidence="3 5">S47</strain>
    </source>
</reference>
<dbReference type="AlphaFoldDB" id="A0A6V8QBP4"/>
<evidence type="ECO:0000313" key="3">
    <source>
        <dbReference type="EMBL" id="GFP40301.1"/>
    </source>
</evidence>
<evidence type="ECO:0000313" key="6">
    <source>
        <dbReference type="Proteomes" id="UP000574717"/>
    </source>
</evidence>
<dbReference type="Proteomes" id="UP000574717">
    <property type="component" value="Unassembled WGS sequence"/>
</dbReference>